<name>A0A9D4D0S9_DREPO</name>
<sequence>MIRDPVILKCKLINEIVCNRIKTSLVDSKNGLNVPVKAATQEVEVIEIIDDEPETSSVSPKVKLTEIIVLDDMTSIREKTVGQL</sequence>
<dbReference type="EMBL" id="JAIWYP010000011">
    <property type="protein sequence ID" value="KAH3735273.1"/>
    <property type="molecule type" value="Genomic_DNA"/>
</dbReference>
<evidence type="ECO:0000313" key="2">
    <source>
        <dbReference type="Proteomes" id="UP000828390"/>
    </source>
</evidence>
<dbReference type="AlphaFoldDB" id="A0A9D4D0S9"/>
<reference evidence="1" key="2">
    <citation type="submission" date="2020-11" db="EMBL/GenBank/DDBJ databases">
        <authorList>
            <person name="McCartney M.A."/>
            <person name="Auch B."/>
            <person name="Kono T."/>
            <person name="Mallez S."/>
            <person name="Becker A."/>
            <person name="Gohl D.M."/>
            <person name="Silverstein K.A.T."/>
            <person name="Koren S."/>
            <person name="Bechman K.B."/>
            <person name="Herman A."/>
            <person name="Abrahante J.E."/>
            <person name="Garbe J."/>
        </authorList>
    </citation>
    <scope>NUCLEOTIDE SEQUENCE</scope>
    <source>
        <strain evidence="1">Duluth1</strain>
        <tissue evidence="1">Whole animal</tissue>
    </source>
</reference>
<reference evidence="1" key="1">
    <citation type="journal article" date="2019" name="bioRxiv">
        <title>The Genome of the Zebra Mussel, Dreissena polymorpha: A Resource for Invasive Species Research.</title>
        <authorList>
            <person name="McCartney M.A."/>
            <person name="Auch B."/>
            <person name="Kono T."/>
            <person name="Mallez S."/>
            <person name="Zhang Y."/>
            <person name="Obille A."/>
            <person name="Becker A."/>
            <person name="Abrahante J.E."/>
            <person name="Garbe J."/>
            <person name="Badalamenti J.P."/>
            <person name="Herman A."/>
            <person name="Mangelson H."/>
            <person name="Liachko I."/>
            <person name="Sullivan S."/>
            <person name="Sone E.D."/>
            <person name="Koren S."/>
            <person name="Silverstein K.A.T."/>
            <person name="Beckman K.B."/>
            <person name="Gohl D.M."/>
        </authorList>
    </citation>
    <scope>NUCLEOTIDE SEQUENCE</scope>
    <source>
        <strain evidence="1">Duluth1</strain>
        <tissue evidence="1">Whole animal</tissue>
    </source>
</reference>
<accession>A0A9D4D0S9</accession>
<dbReference type="Proteomes" id="UP000828390">
    <property type="component" value="Unassembled WGS sequence"/>
</dbReference>
<evidence type="ECO:0000313" key="1">
    <source>
        <dbReference type="EMBL" id="KAH3735273.1"/>
    </source>
</evidence>
<protein>
    <submittedName>
        <fullName evidence="1">Uncharacterized protein</fullName>
    </submittedName>
</protein>
<proteinExistence type="predicted"/>
<comment type="caution">
    <text evidence="1">The sequence shown here is derived from an EMBL/GenBank/DDBJ whole genome shotgun (WGS) entry which is preliminary data.</text>
</comment>
<keyword evidence="2" id="KW-1185">Reference proteome</keyword>
<gene>
    <name evidence="1" type="ORF">DPMN_041738</name>
</gene>
<organism evidence="1 2">
    <name type="scientific">Dreissena polymorpha</name>
    <name type="common">Zebra mussel</name>
    <name type="synonym">Mytilus polymorpha</name>
    <dbReference type="NCBI Taxonomy" id="45954"/>
    <lineage>
        <taxon>Eukaryota</taxon>
        <taxon>Metazoa</taxon>
        <taxon>Spiralia</taxon>
        <taxon>Lophotrochozoa</taxon>
        <taxon>Mollusca</taxon>
        <taxon>Bivalvia</taxon>
        <taxon>Autobranchia</taxon>
        <taxon>Heteroconchia</taxon>
        <taxon>Euheterodonta</taxon>
        <taxon>Imparidentia</taxon>
        <taxon>Neoheterodontei</taxon>
        <taxon>Myida</taxon>
        <taxon>Dreissenoidea</taxon>
        <taxon>Dreissenidae</taxon>
        <taxon>Dreissena</taxon>
    </lineage>
</organism>